<comment type="caution">
    <text evidence="5">The sequence shown here is derived from an EMBL/GenBank/DDBJ whole genome shotgun (WGS) entry which is preliminary data.</text>
</comment>
<dbReference type="PROSITE" id="PS50949">
    <property type="entry name" value="HTH_GNTR"/>
    <property type="match status" value="1"/>
</dbReference>
<dbReference type="Pfam" id="PF07729">
    <property type="entry name" value="FCD"/>
    <property type="match status" value="1"/>
</dbReference>
<dbReference type="CDD" id="cd07377">
    <property type="entry name" value="WHTH_GntR"/>
    <property type="match status" value="1"/>
</dbReference>
<accession>A0A8J6N451</accession>
<dbReference type="Proteomes" id="UP000650524">
    <property type="component" value="Unassembled WGS sequence"/>
</dbReference>
<dbReference type="AlphaFoldDB" id="A0A8J6N451"/>
<evidence type="ECO:0000256" key="3">
    <source>
        <dbReference type="ARBA" id="ARBA00023163"/>
    </source>
</evidence>
<dbReference type="Gene3D" id="1.20.120.530">
    <property type="entry name" value="GntR ligand-binding domain-like"/>
    <property type="match status" value="1"/>
</dbReference>
<dbReference type="InterPro" id="IPR011711">
    <property type="entry name" value="GntR_C"/>
</dbReference>
<dbReference type="SMART" id="SM00345">
    <property type="entry name" value="HTH_GNTR"/>
    <property type="match status" value="1"/>
</dbReference>
<dbReference type="InterPro" id="IPR008920">
    <property type="entry name" value="TF_FadR/GntR_C"/>
</dbReference>
<dbReference type="PANTHER" id="PTHR43537">
    <property type="entry name" value="TRANSCRIPTIONAL REGULATOR, GNTR FAMILY"/>
    <property type="match status" value="1"/>
</dbReference>
<feature type="domain" description="HTH gntR-type" evidence="4">
    <location>
        <begin position="16"/>
        <end position="83"/>
    </location>
</feature>
<evidence type="ECO:0000256" key="1">
    <source>
        <dbReference type="ARBA" id="ARBA00023015"/>
    </source>
</evidence>
<evidence type="ECO:0000313" key="6">
    <source>
        <dbReference type="Proteomes" id="UP000650524"/>
    </source>
</evidence>
<dbReference type="Pfam" id="PF00392">
    <property type="entry name" value="GntR"/>
    <property type="match status" value="1"/>
</dbReference>
<gene>
    <name evidence="5" type="ORF">H8E19_17745</name>
</gene>
<evidence type="ECO:0000313" key="5">
    <source>
        <dbReference type="EMBL" id="MBC8179249.1"/>
    </source>
</evidence>
<reference evidence="5 6" key="1">
    <citation type="submission" date="2020-08" db="EMBL/GenBank/DDBJ databases">
        <title>Bridging the membrane lipid divide: bacteria of the FCB group superphylum have the potential to synthesize archaeal ether lipids.</title>
        <authorList>
            <person name="Villanueva L."/>
            <person name="Von Meijenfeldt F.A.B."/>
            <person name="Westbye A.B."/>
            <person name="Yadav S."/>
            <person name="Hopmans E.C."/>
            <person name="Dutilh B.E."/>
            <person name="Sinninghe Damste J.S."/>
        </authorList>
    </citation>
    <scope>NUCLEOTIDE SEQUENCE [LARGE SCALE GENOMIC DNA]</scope>
    <source>
        <strain evidence="5">NIOZ-UU27</strain>
    </source>
</reference>
<dbReference type="InterPro" id="IPR036390">
    <property type="entry name" value="WH_DNA-bd_sf"/>
</dbReference>
<name>A0A8J6N451_9DELT</name>
<dbReference type="GO" id="GO:0003700">
    <property type="term" value="F:DNA-binding transcription factor activity"/>
    <property type="evidence" value="ECO:0007669"/>
    <property type="project" value="InterPro"/>
</dbReference>
<dbReference type="SUPFAM" id="SSF48008">
    <property type="entry name" value="GntR ligand-binding domain-like"/>
    <property type="match status" value="1"/>
</dbReference>
<dbReference type="InterPro" id="IPR036388">
    <property type="entry name" value="WH-like_DNA-bd_sf"/>
</dbReference>
<dbReference type="Gene3D" id="1.10.10.10">
    <property type="entry name" value="Winged helix-like DNA-binding domain superfamily/Winged helix DNA-binding domain"/>
    <property type="match status" value="1"/>
</dbReference>
<proteinExistence type="predicted"/>
<dbReference type="SMART" id="SM00895">
    <property type="entry name" value="FCD"/>
    <property type="match status" value="1"/>
</dbReference>
<evidence type="ECO:0000256" key="2">
    <source>
        <dbReference type="ARBA" id="ARBA00023125"/>
    </source>
</evidence>
<protein>
    <submittedName>
        <fullName evidence="5">GntR family transcriptional regulator</fullName>
    </submittedName>
</protein>
<keyword evidence="3" id="KW-0804">Transcription</keyword>
<organism evidence="5 6">
    <name type="scientific">Candidatus Desulfacyla euxinica</name>
    <dbReference type="NCBI Taxonomy" id="2841693"/>
    <lineage>
        <taxon>Bacteria</taxon>
        <taxon>Deltaproteobacteria</taxon>
        <taxon>Candidatus Desulfacyla</taxon>
    </lineage>
</organism>
<dbReference type="PANTHER" id="PTHR43537:SF24">
    <property type="entry name" value="GLUCONATE OPERON TRANSCRIPTIONAL REPRESSOR"/>
    <property type="match status" value="1"/>
</dbReference>
<keyword evidence="1" id="KW-0805">Transcription regulation</keyword>
<keyword evidence="2" id="KW-0238">DNA-binding</keyword>
<evidence type="ECO:0000259" key="4">
    <source>
        <dbReference type="PROSITE" id="PS50949"/>
    </source>
</evidence>
<dbReference type="InterPro" id="IPR000524">
    <property type="entry name" value="Tscrpt_reg_HTH_GntR"/>
</dbReference>
<sequence>MDNLRVKIKEHDFQPAVLGEKVSQILKDAILEGILKQGDQLLEVELQKQFRISRSPLREAFRNLEKIGLVVIVPRKGTFVKAITEKDIRENFPVRATLEGLAAREACSKITAEELKDLREAFKGMKSAGQKKDAAEVYREHHHRFHKIFIKASQNDTLINILRTLRMHRIWYYVSYQYYRENYSEGLAVHENILRLLEDRDSDEKEIEKVIRDHIENHLDKFLRYLDGRKEMS</sequence>
<dbReference type="GO" id="GO:0003677">
    <property type="term" value="F:DNA binding"/>
    <property type="evidence" value="ECO:0007669"/>
    <property type="project" value="UniProtKB-KW"/>
</dbReference>
<dbReference type="EMBL" id="JACNJD010000363">
    <property type="protein sequence ID" value="MBC8179249.1"/>
    <property type="molecule type" value="Genomic_DNA"/>
</dbReference>
<dbReference type="SUPFAM" id="SSF46785">
    <property type="entry name" value="Winged helix' DNA-binding domain"/>
    <property type="match status" value="1"/>
</dbReference>